<organism evidence="1 2">
    <name type="scientific">Cronobacter sakazakii (strain ATCC BAA-894)</name>
    <name type="common">Enterobacter sakazakii</name>
    <dbReference type="NCBI Taxonomy" id="290339"/>
    <lineage>
        <taxon>Bacteria</taxon>
        <taxon>Pseudomonadati</taxon>
        <taxon>Pseudomonadota</taxon>
        <taxon>Gammaproteobacteria</taxon>
        <taxon>Enterobacterales</taxon>
        <taxon>Enterobacteriaceae</taxon>
        <taxon>Cronobacter</taxon>
    </lineage>
</organism>
<evidence type="ECO:0000313" key="1">
    <source>
        <dbReference type="EMBL" id="ABU78141.1"/>
    </source>
</evidence>
<proteinExistence type="predicted"/>
<dbReference type="Proteomes" id="UP000000260">
    <property type="component" value="Chromosome"/>
</dbReference>
<dbReference type="HOGENOM" id="CLU_2259064_0_0_6"/>
<dbReference type="KEGG" id="esa:ESA_02912"/>
<sequence>MKGVMQSGNDSFSEWRKAQRNARAFRWSGSGFVRVFVTALGVQRFLLGRVFTNERIRLGVIGTELITGDGFARHAFFNGNHARFARIRRSGRHSASLFIGQKR</sequence>
<keyword evidence="2" id="KW-1185">Reference proteome</keyword>
<gene>
    <name evidence="1" type="ordered locus">ESA_02912</name>
</gene>
<name>A7MLV8_CROS8</name>
<accession>A7MLV8</accession>
<reference evidence="1 2" key="1">
    <citation type="journal article" date="2010" name="PLoS ONE">
        <title>Genome sequence of Cronobacter sakazakii BAA-894 and comparative genomic hybridization analysis with other Cronobacter species.</title>
        <authorList>
            <person name="Kucerova E."/>
            <person name="Clifton S.W."/>
            <person name="Xia X.Q."/>
            <person name="Long F."/>
            <person name="Porwollik S."/>
            <person name="Fulton L."/>
            <person name="Fronick C."/>
            <person name="Minx P."/>
            <person name="Kyung K."/>
            <person name="Warren W."/>
            <person name="Fulton R."/>
            <person name="Feng D."/>
            <person name="Wollam A."/>
            <person name="Shah N."/>
            <person name="Bhonagiri V."/>
            <person name="Nash W.E."/>
            <person name="Hallsworth-Pepin K."/>
            <person name="Wilson R.K."/>
            <person name="McClelland M."/>
            <person name="Forsythe S.J."/>
        </authorList>
    </citation>
    <scope>NUCLEOTIDE SEQUENCE [LARGE SCALE GENOMIC DNA]</scope>
    <source>
        <strain evidence="1 2">ATCC BAA-894</strain>
    </source>
</reference>
<evidence type="ECO:0000313" key="2">
    <source>
        <dbReference type="Proteomes" id="UP000000260"/>
    </source>
</evidence>
<dbReference type="EMBL" id="CP000783">
    <property type="protein sequence ID" value="ABU78141.1"/>
    <property type="molecule type" value="Genomic_DNA"/>
</dbReference>
<protein>
    <submittedName>
        <fullName evidence="1">Uncharacterized protein</fullName>
    </submittedName>
</protein>
<dbReference type="AlphaFoldDB" id="A7MLV8"/>